<feature type="binding site" evidence="14">
    <location>
        <position position="175"/>
    </location>
    <ligand>
        <name>substrate</name>
    </ligand>
</feature>
<dbReference type="InterPro" id="IPR024072">
    <property type="entry name" value="DHFR-like_dom_sf"/>
</dbReference>
<evidence type="ECO:0000256" key="6">
    <source>
        <dbReference type="ARBA" id="ARBA00022619"/>
    </source>
</evidence>
<dbReference type="GO" id="GO:0009231">
    <property type="term" value="P:riboflavin biosynthetic process"/>
    <property type="evidence" value="ECO:0007669"/>
    <property type="project" value="UniProtKB-UniPathway"/>
</dbReference>
<dbReference type="Pfam" id="PF01872">
    <property type="entry name" value="RibD_C"/>
    <property type="match status" value="1"/>
</dbReference>
<feature type="active site" description="Proton donor" evidence="13">
    <location>
        <position position="57"/>
    </location>
</feature>
<reference evidence="17" key="1">
    <citation type="submission" date="2016-04" db="EMBL/GenBank/DDBJ databases">
        <authorList>
            <person name="Evans L.H."/>
            <person name="Alamgir A."/>
            <person name="Owens N."/>
            <person name="Weber N.D."/>
            <person name="Virtaneva K."/>
            <person name="Barbian K."/>
            <person name="Babar A."/>
            <person name="Rosenke K."/>
        </authorList>
    </citation>
    <scope>NUCLEOTIDE SEQUENCE</scope>
    <source>
        <strain evidence="17">86</strain>
    </source>
</reference>
<dbReference type="SUPFAM" id="SSF53597">
    <property type="entry name" value="Dihydrofolate reductase-like"/>
    <property type="match status" value="1"/>
</dbReference>
<dbReference type="PANTHER" id="PTHR38011">
    <property type="entry name" value="DIHYDROFOLATE REDUCTASE FAMILY PROTEIN (AFU_ORTHOLOGUE AFUA_8G06820)"/>
    <property type="match status" value="1"/>
</dbReference>
<feature type="domain" description="CMP/dCMP-type deaminase" evidence="16">
    <location>
        <begin position="5"/>
        <end position="130"/>
    </location>
</feature>
<dbReference type="InterPro" id="IPR050765">
    <property type="entry name" value="Riboflavin_Biosynth_HTPR"/>
</dbReference>
<comment type="catalytic activity">
    <reaction evidence="12">
        <text>5-amino-6-(5-phospho-D-ribitylamino)uracil + NADP(+) = 5-amino-6-(5-phospho-D-ribosylamino)uracil + NADPH + H(+)</text>
        <dbReference type="Rhea" id="RHEA:17845"/>
        <dbReference type="ChEBI" id="CHEBI:15378"/>
        <dbReference type="ChEBI" id="CHEBI:57783"/>
        <dbReference type="ChEBI" id="CHEBI:58349"/>
        <dbReference type="ChEBI" id="CHEBI:58421"/>
        <dbReference type="ChEBI" id="CHEBI:58453"/>
        <dbReference type="EC" id="1.1.1.193"/>
    </reaction>
</comment>
<evidence type="ECO:0000256" key="1">
    <source>
        <dbReference type="ARBA" id="ARBA00002151"/>
    </source>
</evidence>
<evidence type="ECO:0000256" key="10">
    <source>
        <dbReference type="ARBA" id="ARBA00023002"/>
    </source>
</evidence>
<name>A0A212JES5_9DELT</name>
<dbReference type="SUPFAM" id="SSF53927">
    <property type="entry name" value="Cytidine deaminase-like"/>
    <property type="match status" value="1"/>
</dbReference>
<dbReference type="EC" id="1.1.1.193" evidence="12"/>
<feature type="binding site" evidence="15">
    <location>
        <position position="92"/>
    </location>
    <ligand>
        <name>Zn(2+)</name>
        <dbReference type="ChEBI" id="CHEBI:29105"/>
        <note>catalytic</note>
    </ligand>
</feature>
<evidence type="ECO:0000256" key="9">
    <source>
        <dbReference type="ARBA" id="ARBA00022857"/>
    </source>
</evidence>
<feature type="binding site" evidence="15">
    <location>
        <position position="55"/>
    </location>
    <ligand>
        <name>Zn(2+)</name>
        <dbReference type="ChEBI" id="CHEBI:29105"/>
        <note>catalytic</note>
    </ligand>
</feature>
<evidence type="ECO:0000256" key="13">
    <source>
        <dbReference type="PIRSR" id="PIRSR006769-1"/>
    </source>
</evidence>
<protein>
    <recommendedName>
        <fullName evidence="12">Riboflavin biosynthesis protein RibD</fullName>
    </recommendedName>
    <domain>
        <recommendedName>
            <fullName evidence="12">Diaminohydroxyphosphoribosylaminopyrimidine deaminase</fullName>
            <shortName evidence="12">DRAP deaminase</shortName>
            <ecNumber evidence="12">3.5.4.26</ecNumber>
        </recommendedName>
        <alternativeName>
            <fullName evidence="12">Riboflavin-specific deaminase</fullName>
        </alternativeName>
    </domain>
    <domain>
        <recommendedName>
            <fullName evidence="12">5-amino-6-(5-phosphoribosylamino)uracil reductase</fullName>
            <ecNumber evidence="12">1.1.1.193</ecNumber>
        </recommendedName>
        <alternativeName>
            <fullName evidence="12">HTP reductase</fullName>
        </alternativeName>
    </domain>
</protein>
<proteinExistence type="inferred from homology"/>
<comment type="cofactor">
    <cofactor evidence="12 15">
        <name>Zn(2+)</name>
        <dbReference type="ChEBI" id="CHEBI:29105"/>
    </cofactor>
    <text evidence="12 15">Binds 1 zinc ion.</text>
</comment>
<dbReference type="InterPro" id="IPR004794">
    <property type="entry name" value="Eubact_RibD"/>
</dbReference>
<feature type="binding site" evidence="14">
    <location>
        <position position="233"/>
    </location>
    <ligand>
        <name>NADP(+)</name>
        <dbReference type="ChEBI" id="CHEBI:58349"/>
    </ligand>
</feature>
<keyword evidence="7 12" id="KW-0479">Metal-binding</keyword>
<evidence type="ECO:0000256" key="11">
    <source>
        <dbReference type="ARBA" id="ARBA00023268"/>
    </source>
</evidence>
<evidence type="ECO:0000259" key="16">
    <source>
        <dbReference type="PROSITE" id="PS51747"/>
    </source>
</evidence>
<evidence type="ECO:0000256" key="4">
    <source>
        <dbReference type="ARBA" id="ARBA00005259"/>
    </source>
</evidence>
<dbReference type="Pfam" id="PF00383">
    <property type="entry name" value="dCMP_cyt_deam_1"/>
    <property type="match status" value="1"/>
</dbReference>
<keyword evidence="6 12" id="KW-0686">Riboflavin biosynthesis</keyword>
<gene>
    <name evidence="17" type="ORF">KL86DPRO_11298</name>
</gene>
<evidence type="ECO:0000256" key="8">
    <source>
        <dbReference type="ARBA" id="ARBA00022833"/>
    </source>
</evidence>
<dbReference type="InterPro" id="IPR016192">
    <property type="entry name" value="APOBEC/CMP_deaminase_Zn-bd"/>
</dbReference>
<evidence type="ECO:0000256" key="3">
    <source>
        <dbReference type="ARBA" id="ARBA00004910"/>
    </source>
</evidence>
<accession>A0A212JES5</accession>
<feature type="binding site" evidence="14">
    <location>
        <position position="161"/>
    </location>
    <ligand>
        <name>NADP(+)</name>
        <dbReference type="ChEBI" id="CHEBI:58349"/>
    </ligand>
</feature>
<dbReference type="PIRSF" id="PIRSF006769">
    <property type="entry name" value="RibD"/>
    <property type="match status" value="1"/>
</dbReference>
<evidence type="ECO:0000256" key="5">
    <source>
        <dbReference type="ARBA" id="ARBA00007417"/>
    </source>
</evidence>
<dbReference type="EC" id="3.5.4.26" evidence="12"/>
<evidence type="ECO:0000256" key="12">
    <source>
        <dbReference type="PIRNR" id="PIRNR006769"/>
    </source>
</evidence>
<feature type="binding site" evidence="14">
    <location>
        <position position="177"/>
    </location>
    <ligand>
        <name>NADP(+)</name>
        <dbReference type="ChEBI" id="CHEBI:58349"/>
    </ligand>
</feature>
<dbReference type="PANTHER" id="PTHR38011:SF7">
    <property type="entry name" value="2,5-DIAMINO-6-RIBOSYLAMINO-4(3H)-PYRIMIDINONE 5'-PHOSPHATE REDUCTASE"/>
    <property type="match status" value="1"/>
</dbReference>
<keyword evidence="10 12" id="KW-0560">Oxidoreductase</keyword>
<organism evidence="17">
    <name type="scientific">uncultured delta proteobacterium</name>
    <dbReference type="NCBI Taxonomy" id="34034"/>
    <lineage>
        <taxon>Bacteria</taxon>
        <taxon>Deltaproteobacteria</taxon>
        <taxon>environmental samples</taxon>
    </lineage>
</organism>
<dbReference type="GO" id="GO:0008835">
    <property type="term" value="F:diaminohydroxyphosphoribosylaminopyrimidine deaminase activity"/>
    <property type="evidence" value="ECO:0007669"/>
    <property type="project" value="UniProtKB-EC"/>
</dbReference>
<keyword evidence="8 12" id="KW-0862">Zinc</keyword>
<dbReference type="InterPro" id="IPR002125">
    <property type="entry name" value="CMP_dCMP_dom"/>
</dbReference>
<dbReference type="CDD" id="cd01284">
    <property type="entry name" value="Riboflavin_deaminase-reductase"/>
    <property type="match status" value="1"/>
</dbReference>
<keyword evidence="11" id="KW-0511">Multifunctional enzyme</keyword>
<dbReference type="PROSITE" id="PS51747">
    <property type="entry name" value="CYT_DCMP_DEAMINASES_2"/>
    <property type="match status" value="1"/>
</dbReference>
<dbReference type="PROSITE" id="PS00903">
    <property type="entry name" value="CYT_DCMP_DEAMINASES_1"/>
    <property type="match status" value="1"/>
</dbReference>
<dbReference type="AlphaFoldDB" id="A0A212JES5"/>
<feature type="binding site" evidence="15">
    <location>
        <position position="83"/>
    </location>
    <ligand>
        <name>Zn(2+)</name>
        <dbReference type="ChEBI" id="CHEBI:29105"/>
        <note>catalytic</note>
    </ligand>
</feature>
<feature type="binding site" evidence="14">
    <location>
        <position position="214"/>
    </location>
    <ligand>
        <name>substrate</name>
    </ligand>
</feature>
<feature type="binding site" evidence="14">
    <location>
        <position position="207"/>
    </location>
    <ligand>
        <name>NADP(+)</name>
        <dbReference type="ChEBI" id="CHEBI:58349"/>
    </ligand>
</feature>
<keyword evidence="12" id="KW-0378">Hydrolase</keyword>
<comment type="pathway">
    <text evidence="2 12">Cofactor biosynthesis; riboflavin biosynthesis; 5-amino-6-(D-ribitylamino)uracil from GTP: step 2/4.</text>
</comment>
<feature type="binding site" evidence="14">
    <location>
        <position position="191"/>
    </location>
    <ligand>
        <name>substrate</name>
    </ligand>
</feature>
<evidence type="ECO:0000256" key="14">
    <source>
        <dbReference type="PIRSR" id="PIRSR006769-2"/>
    </source>
</evidence>
<comment type="pathway">
    <text evidence="3 12">Cofactor biosynthesis; riboflavin biosynthesis; 5-amino-6-(D-ribitylamino)uracil from GTP: step 3/4.</text>
</comment>
<evidence type="ECO:0000313" key="17">
    <source>
        <dbReference type="EMBL" id="SBV97919.1"/>
    </source>
</evidence>
<comment type="function">
    <text evidence="1 12">Converts 2,5-diamino-6-(ribosylamino)-4(3h)-pyrimidinone 5'-phosphate into 5-amino-6-(ribosylamino)-2,4(1h,3h)-pyrimidinedione 5'-phosphate.</text>
</comment>
<dbReference type="Gene3D" id="3.40.430.10">
    <property type="entry name" value="Dihydrofolate Reductase, subunit A"/>
    <property type="match status" value="1"/>
</dbReference>
<feature type="binding site" evidence="14">
    <location>
        <position position="211"/>
    </location>
    <ligand>
        <name>substrate</name>
    </ligand>
</feature>
<dbReference type="Gene3D" id="3.40.140.10">
    <property type="entry name" value="Cytidine Deaminase, domain 2"/>
    <property type="match status" value="1"/>
</dbReference>
<evidence type="ECO:0000256" key="2">
    <source>
        <dbReference type="ARBA" id="ARBA00004882"/>
    </source>
</evidence>
<sequence length="397" mass="42773">MPDAVFFEPAMREAIALALTGRFYTAPNPCVGAVLVRDDGTIAARGYHERHGGPHAEVNALRDAEANGVNAAECTLVITLEPCNHHGKTPPCADAVIASGVRRVVIGSMDPTPEASGGAQKLRDNGIEVITGVLQCECDDLISEFITWQTTDLPYTILKLASTLDGRIATRTGHSQWISCPESLRLVHDLRRHAGAVLVGGNTFYHDDPLLTCRPAPDEPPAERQPLAVVVTSRLPDPTAHSRLLQERPAETIFWTTIAAAASPRAEALRKKGVEVVGLPPLSRTDNTSPGYMRAELDLREGLASLRKTHGCLYVLCEGGGRLGLSLLEKNLTGELRLHLSPRILADNEATPLFNGLSPLQIDEGVSLRILDSRICGKDLIVTLRPDDFPGCRPAAL</sequence>
<dbReference type="GO" id="GO:0008270">
    <property type="term" value="F:zinc ion binding"/>
    <property type="evidence" value="ECO:0007669"/>
    <property type="project" value="InterPro"/>
</dbReference>
<evidence type="ECO:0000256" key="7">
    <source>
        <dbReference type="ARBA" id="ARBA00022723"/>
    </source>
</evidence>
<dbReference type="EMBL" id="FLUQ01000001">
    <property type="protein sequence ID" value="SBV97919.1"/>
    <property type="molecule type" value="Genomic_DNA"/>
</dbReference>
<dbReference type="InterPro" id="IPR016193">
    <property type="entry name" value="Cytidine_deaminase-like"/>
</dbReference>
<dbReference type="GO" id="GO:0008703">
    <property type="term" value="F:5-amino-6-(5-phosphoribosylamino)uracil reductase activity"/>
    <property type="evidence" value="ECO:0007669"/>
    <property type="project" value="UniProtKB-EC"/>
</dbReference>
<comment type="similarity">
    <text evidence="4 12">In the N-terminal section; belongs to the cytidine and deoxycytidylate deaminase family.</text>
</comment>
<dbReference type="NCBIfam" id="TIGR00326">
    <property type="entry name" value="eubact_ribD"/>
    <property type="match status" value="1"/>
</dbReference>
<comment type="similarity">
    <text evidence="5 12">In the C-terminal section; belongs to the HTP reductase family.</text>
</comment>
<comment type="catalytic activity">
    <reaction evidence="12">
        <text>2,5-diamino-6-hydroxy-4-(5-phosphoribosylamino)-pyrimidine + H2O + H(+) = 5-amino-6-(5-phospho-D-ribosylamino)uracil + NH4(+)</text>
        <dbReference type="Rhea" id="RHEA:21868"/>
        <dbReference type="ChEBI" id="CHEBI:15377"/>
        <dbReference type="ChEBI" id="CHEBI:15378"/>
        <dbReference type="ChEBI" id="CHEBI:28938"/>
        <dbReference type="ChEBI" id="CHEBI:58453"/>
        <dbReference type="ChEBI" id="CHEBI:58614"/>
        <dbReference type="EC" id="3.5.4.26"/>
    </reaction>
</comment>
<feature type="binding site" evidence="14">
    <location>
        <position position="203"/>
    </location>
    <ligand>
        <name>substrate</name>
    </ligand>
</feature>
<evidence type="ECO:0000256" key="15">
    <source>
        <dbReference type="PIRSR" id="PIRSR006769-3"/>
    </source>
</evidence>
<dbReference type="UniPathway" id="UPA00275">
    <property type="reaction ID" value="UER00401"/>
</dbReference>
<dbReference type="InterPro" id="IPR002734">
    <property type="entry name" value="RibDG_C"/>
</dbReference>
<keyword evidence="9 12" id="KW-0521">NADP</keyword>